<dbReference type="Pfam" id="PF26622">
    <property type="entry name" value="DUF8199"/>
    <property type="match status" value="1"/>
</dbReference>
<dbReference type="EMBL" id="SDDZ01000003">
    <property type="protein sequence ID" value="RXJ50782.1"/>
    <property type="molecule type" value="Genomic_DNA"/>
</dbReference>
<evidence type="ECO:0000313" key="1">
    <source>
        <dbReference type="EMBL" id="RXJ50782.1"/>
    </source>
</evidence>
<evidence type="ECO:0000313" key="2">
    <source>
        <dbReference type="Proteomes" id="UP000289792"/>
    </source>
</evidence>
<accession>A0A4Q0XKB9</accession>
<reference evidence="1 2" key="1">
    <citation type="submission" date="2019-01" db="EMBL/GenBank/DDBJ databases">
        <title>Genome sequence of the Antarctic species Gelidibacter gilvus ACAM 158(T).</title>
        <authorList>
            <person name="Bowman J.P."/>
        </authorList>
    </citation>
    <scope>NUCLEOTIDE SEQUENCE [LARGE SCALE GENOMIC DNA]</scope>
    <source>
        <strain evidence="1 2">IC158</strain>
    </source>
</reference>
<comment type="caution">
    <text evidence="1">The sequence shown here is derived from an EMBL/GenBank/DDBJ whole genome shotgun (WGS) entry which is preliminary data.</text>
</comment>
<keyword evidence="2" id="KW-1185">Reference proteome</keyword>
<sequence length="123" mass="13801">MAFLVLLSTISFTMEKHYCGDTLIDVAIFSKVDSCCDMDATAITAVEKKSCCKEEIAVVKGQDNLKKATFDDLSFDQQVFLTTLYYSYLNLFEGLPEQVIPHKGYSPPNLVTDIQVLDQVFII</sequence>
<dbReference type="InterPro" id="IPR058060">
    <property type="entry name" value="HYC_CC_PP"/>
</dbReference>
<proteinExistence type="predicted"/>
<dbReference type="NCBIfam" id="NF047658">
    <property type="entry name" value="HYC_CC_PP"/>
    <property type="match status" value="1"/>
</dbReference>
<dbReference type="InterPro" id="IPR058512">
    <property type="entry name" value="DUF8199"/>
</dbReference>
<name>A0A4Q0XKB9_9FLAO</name>
<dbReference type="OrthoDB" id="1493875at2"/>
<dbReference type="Proteomes" id="UP000289792">
    <property type="component" value="Unassembled WGS sequence"/>
</dbReference>
<gene>
    <name evidence="1" type="ORF">ESZ48_06990</name>
</gene>
<protein>
    <submittedName>
        <fullName evidence="1">Uncharacterized protein</fullName>
    </submittedName>
</protein>
<dbReference type="AlphaFoldDB" id="A0A4Q0XKB9"/>
<organism evidence="1 2">
    <name type="scientific">Gelidibacter gilvus</name>
    <dbReference type="NCBI Taxonomy" id="59602"/>
    <lineage>
        <taxon>Bacteria</taxon>
        <taxon>Pseudomonadati</taxon>
        <taxon>Bacteroidota</taxon>
        <taxon>Flavobacteriia</taxon>
        <taxon>Flavobacteriales</taxon>
        <taxon>Flavobacteriaceae</taxon>
        <taxon>Gelidibacter</taxon>
    </lineage>
</organism>